<dbReference type="AntiFam" id="ANF00041">
    <property type="entry name" value="Antisense to RNaseP"/>
</dbReference>
<gene>
    <name evidence="1" type="ORF">BECKLPF1236B_GA0070989_102819</name>
</gene>
<sequence>MILCASKKRSWIEGLPYRIFITSILHKSRPVSRVLSRTVIHLGHVSPHASSDLPGNNAGRAWLHALRHAPVPLFGLAPSGVYPATSITRGAVRSYRTFSPLLASLSPSEKTIRKVKTAGGIFSVALSVDSRPPGVTWRFALWSPDFPLYGAKPKRLLRYSDCPVDSCDK</sequence>
<reference evidence="1" key="1">
    <citation type="submission" date="2019-02" db="EMBL/GenBank/DDBJ databases">
        <authorList>
            <person name="Gruber-Vodicka R. H."/>
            <person name="Seah K. B. B."/>
        </authorList>
    </citation>
    <scope>NUCLEOTIDE SEQUENCE</scope>
    <source>
        <strain evidence="1">BECK_S313</strain>
    </source>
</reference>
<protein>
    <submittedName>
        <fullName evidence="1">Uncharacterized protein</fullName>
    </submittedName>
</protein>
<dbReference type="AlphaFoldDB" id="A0A450W4M0"/>
<name>A0A450W4M0_9GAMM</name>
<organism evidence="1">
    <name type="scientific">Candidatus Kentrum sp. LPFa</name>
    <dbReference type="NCBI Taxonomy" id="2126335"/>
    <lineage>
        <taxon>Bacteria</taxon>
        <taxon>Pseudomonadati</taxon>
        <taxon>Pseudomonadota</taxon>
        <taxon>Gammaproteobacteria</taxon>
        <taxon>Candidatus Kentrum</taxon>
    </lineage>
</organism>
<proteinExistence type="predicted"/>
<dbReference type="EMBL" id="CAADFK010000028">
    <property type="protein sequence ID" value="VFK11985.1"/>
    <property type="molecule type" value="Genomic_DNA"/>
</dbReference>
<evidence type="ECO:0000313" key="1">
    <source>
        <dbReference type="EMBL" id="VFK11985.1"/>
    </source>
</evidence>
<accession>A0A450W4M0</accession>